<dbReference type="Gene3D" id="3.90.420.10">
    <property type="entry name" value="Oxidoreductase, molybdopterin-binding domain"/>
    <property type="match status" value="1"/>
</dbReference>
<evidence type="ECO:0000256" key="3">
    <source>
        <dbReference type="ARBA" id="ARBA00022723"/>
    </source>
</evidence>
<dbReference type="OrthoDB" id="9795587at2"/>
<evidence type="ECO:0000259" key="5">
    <source>
        <dbReference type="Pfam" id="PF00174"/>
    </source>
</evidence>
<name>A0A1G6HZI2_9ACTN</name>
<dbReference type="InterPro" id="IPR036374">
    <property type="entry name" value="OxRdtase_Mopterin-bd_sf"/>
</dbReference>
<reference evidence="8" key="1">
    <citation type="submission" date="2016-10" db="EMBL/GenBank/DDBJ databases">
        <authorList>
            <person name="Varghese N."/>
            <person name="Submissions S."/>
        </authorList>
    </citation>
    <scope>NUCLEOTIDE SEQUENCE [LARGE SCALE GENOMIC DNA]</scope>
    <source>
        <strain evidence="8">DSM 45421</strain>
    </source>
</reference>
<evidence type="ECO:0000256" key="2">
    <source>
        <dbReference type="ARBA" id="ARBA00022505"/>
    </source>
</evidence>
<feature type="domain" description="Moybdenum cofactor oxidoreductase dimerisation" evidence="6">
    <location>
        <begin position="272"/>
        <end position="365"/>
    </location>
</feature>
<dbReference type="Pfam" id="PF03404">
    <property type="entry name" value="Mo-co_dimer"/>
    <property type="match status" value="1"/>
</dbReference>
<dbReference type="Gene3D" id="2.60.40.650">
    <property type="match status" value="1"/>
</dbReference>
<keyword evidence="4" id="KW-0560">Oxidoreductase</keyword>
<dbReference type="CDD" id="cd02110">
    <property type="entry name" value="SO_family_Moco_dimer"/>
    <property type="match status" value="1"/>
</dbReference>
<dbReference type="Pfam" id="PF00174">
    <property type="entry name" value="Oxidored_molyb"/>
    <property type="match status" value="1"/>
</dbReference>
<dbReference type="GO" id="GO:0006790">
    <property type="term" value="P:sulfur compound metabolic process"/>
    <property type="evidence" value="ECO:0007669"/>
    <property type="project" value="TreeGrafter"/>
</dbReference>
<evidence type="ECO:0000259" key="6">
    <source>
        <dbReference type="Pfam" id="PF03404"/>
    </source>
</evidence>
<dbReference type="RefSeq" id="WP_091362401.1">
    <property type="nucleotide sequence ID" value="NZ_FMZF01000001.1"/>
</dbReference>
<dbReference type="PANTHER" id="PTHR19372:SF7">
    <property type="entry name" value="SULFITE OXIDASE, MITOCHONDRIAL"/>
    <property type="match status" value="1"/>
</dbReference>
<protein>
    <submittedName>
        <fullName evidence="7">Mo-co oxidoreductase dimerisation domain-containing protein</fullName>
    </submittedName>
</protein>
<dbReference type="PRINTS" id="PR00407">
    <property type="entry name" value="EUMOPTERIN"/>
</dbReference>
<keyword evidence="2" id="KW-0500">Molybdenum</keyword>
<dbReference type="GO" id="GO:0020037">
    <property type="term" value="F:heme binding"/>
    <property type="evidence" value="ECO:0007669"/>
    <property type="project" value="TreeGrafter"/>
</dbReference>
<evidence type="ECO:0000256" key="1">
    <source>
        <dbReference type="ARBA" id="ARBA00001924"/>
    </source>
</evidence>
<dbReference type="SUPFAM" id="SSF81296">
    <property type="entry name" value="E set domains"/>
    <property type="match status" value="1"/>
</dbReference>
<evidence type="ECO:0000256" key="4">
    <source>
        <dbReference type="ARBA" id="ARBA00023002"/>
    </source>
</evidence>
<dbReference type="AlphaFoldDB" id="A0A1G6HZI2"/>
<keyword evidence="8" id="KW-1185">Reference proteome</keyword>
<comment type="cofactor">
    <cofactor evidence="1">
        <name>Mo-molybdopterin</name>
        <dbReference type="ChEBI" id="CHEBI:71302"/>
    </cofactor>
</comment>
<dbReference type="SUPFAM" id="SSF56524">
    <property type="entry name" value="Oxidoreductase molybdopterin-binding domain"/>
    <property type="match status" value="1"/>
</dbReference>
<dbReference type="PANTHER" id="PTHR19372">
    <property type="entry name" value="SULFITE REDUCTASE"/>
    <property type="match status" value="1"/>
</dbReference>
<keyword evidence="3" id="KW-0479">Metal-binding</keyword>
<dbReference type="GO" id="GO:0030151">
    <property type="term" value="F:molybdenum ion binding"/>
    <property type="evidence" value="ECO:0007669"/>
    <property type="project" value="InterPro"/>
</dbReference>
<dbReference type="InterPro" id="IPR000572">
    <property type="entry name" value="OxRdtase_Mopterin-bd_dom"/>
</dbReference>
<feature type="domain" description="Oxidoreductase molybdopterin-binding" evidence="5">
    <location>
        <begin position="55"/>
        <end position="226"/>
    </location>
</feature>
<dbReference type="GO" id="GO:0008482">
    <property type="term" value="F:sulfite oxidase activity"/>
    <property type="evidence" value="ECO:0007669"/>
    <property type="project" value="TreeGrafter"/>
</dbReference>
<accession>A0A1G6HZI2</accession>
<dbReference type="Proteomes" id="UP000199416">
    <property type="component" value="Unassembled WGS sequence"/>
</dbReference>
<organism evidence="7 8">
    <name type="scientific">Geodermatophilus telluris</name>
    <dbReference type="NCBI Taxonomy" id="1190417"/>
    <lineage>
        <taxon>Bacteria</taxon>
        <taxon>Bacillati</taxon>
        <taxon>Actinomycetota</taxon>
        <taxon>Actinomycetes</taxon>
        <taxon>Geodermatophilales</taxon>
        <taxon>Geodermatophilaceae</taxon>
        <taxon>Geodermatophilus</taxon>
    </lineage>
</organism>
<dbReference type="InterPro" id="IPR008335">
    <property type="entry name" value="Mopterin_OxRdtase_euk"/>
</dbReference>
<evidence type="ECO:0000313" key="7">
    <source>
        <dbReference type="EMBL" id="SDB99682.1"/>
    </source>
</evidence>
<dbReference type="STRING" id="1190417.SAMN05660690_0111"/>
<proteinExistence type="predicted"/>
<dbReference type="EMBL" id="FMZF01000001">
    <property type="protein sequence ID" value="SDB99682.1"/>
    <property type="molecule type" value="Genomic_DNA"/>
</dbReference>
<sequence length="374" mass="40153">MTATGRTPRGRARLAGPGEGVGLDELALATRNHGMPLEALRYDVTPPGLHYVLTHYDVPAVDPGGWALEVTGAVERPLRLDLDALRRRPAVTAQVLLECAGNGRARLEPRPRGVPWLLEAVGSAAWTGTPLAPLLAEAGVTPRAVDVAFTGADHGVERGVEQDYARGLPLAEALRPDVLLVWGMNGAPLPPQHGAPVRLLVPGWYGMAHVKWLTRVEVLDHPFTGFQNAVAYRLRTEAHEAGVPVTRIAPRALLAPPGFPDLMTRERFLRPGPVTLTGRAWSGRAPVTGVEVSTDGGATWTPAELAPADPAHPWAWRAWTCPWDARPGAHELVVRAADAEGPQPVEQPWNRQGVANNQVQRVPVTVLGDRRPGG</sequence>
<evidence type="ECO:0000313" key="8">
    <source>
        <dbReference type="Proteomes" id="UP000199416"/>
    </source>
</evidence>
<gene>
    <name evidence="7" type="ORF">SAMN05660690_0111</name>
</gene>
<dbReference type="InterPro" id="IPR005066">
    <property type="entry name" value="MoCF_OxRdtse_dimer"/>
</dbReference>
<dbReference type="InterPro" id="IPR014756">
    <property type="entry name" value="Ig_E-set"/>
</dbReference>
<dbReference type="GO" id="GO:0043546">
    <property type="term" value="F:molybdopterin cofactor binding"/>
    <property type="evidence" value="ECO:0007669"/>
    <property type="project" value="TreeGrafter"/>
</dbReference>